<organism evidence="9 10">
    <name type="scientific">Cytospora paraplurivora</name>
    <dbReference type="NCBI Taxonomy" id="2898453"/>
    <lineage>
        <taxon>Eukaryota</taxon>
        <taxon>Fungi</taxon>
        <taxon>Dikarya</taxon>
        <taxon>Ascomycota</taxon>
        <taxon>Pezizomycotina</taxon>
        <taxon>Sordariomycetes</taxon>
        <taxon>Sordariomycetidae</taxon>
        <taxon>Diaporthales</taxon>
        <taxon>Cytosporaceae</taxon>
        <taxon>Cytospora</taxon>
    </lineage>
</organism>
<gene>
    <name evidence="9" type="ORF">SLS53_002345</name>
</gene>
<comment type="similarity">
    <text evidence="5">Belongs to the SAT4 family.</text>
</comment>
<feature type="transmembrane region" description="Helical" evidence="7">
    <location>
        <begin position="161"/>
        <end position="186"/>
    </location>
</feature>
<reference evidence="9 10" key="1">
    <citation type="journal article" date="2023" name="PLoS ONE">
        <title>Cytospora paraplurivora sp. nov. isolated from orchards with fruit tree decline syndrome in Ontario, Canada.</title>
        <authorList>
            <person name="Ilyukhin E."/>
            <person name="Nguyen H.D.T."/>
            <person name="Castle A.J."/>
            <person name="Ellouze W."/>
        </authorList>
    </citation>
    <scope>NUCLEOTIDE SEQUENCE [LARGE SCALE GENOMIC DNA]</scope>
    <source>
        <strain evidence="9 10">FDS-564</strain>
    </source>
</reference>
<feature type="region of interest" description="Disordered" evidence="6">
    <location>
        <begin position="342"/>
        <end position="373"/>
    </location>
</feature>
<feature type="domain" description="Rhodopsin" evidence="8">
    <location>
        <begin position="25"/>
        <end position="262"/>
    </location>
</feature>
<dbReference type="AlphaFoldDB" id="A0AAN9UG86"/>
<proteinExistence type="inferred from homology"/>
<dbReference type="PANTHER" id="PTHR33048">
    <property type="entry name" value="PTH11-LIKE INTEGRAL MEMBRANE PROTEIN (AFU_ORTHOLOGUE AFUA_5G11245)"/>
    <property type="match status" value="1"/>
</dbReference>
<comment type="subcellular location">
    <subcellularLocation>
        <location evidence="1">Membrane</location>
        <topology evidence="1">Multi-pass membrane protein</topology>
    </subcellularLocation>
</comment>
<dbReference type="GO" id="GO:0016020">
    <property type="term" value="C:membrane"/>
    <property type="evidence" value="ECO:0007669"/>
    <property type="project" value="UniProtKB-SubCell"/>
</dbReference>
<evidence type="ECO:0000256" key="5">
    <source>
        <dbReference type="ARBA" id="ARBA00038359"/>
    </source>
</evidence>
<dbReference type="EMBL" id="JAJSPL020000006">
    <property type="protein sequence ID" value="KAK7746386.1"/>
    <property type="molecule type" value="Genomic_DNA"/>
</dbReference>
<feature type="transmembrane region" description="Helical" evidence="7">
    <location>
        <begin position="120"/>
        <end position="141"/>
    </location>
</feature>
<comment type="caution">
    <text evidence="9">The sequence shown here is derived from an EMBL/GenBank/DDBJ whole genome shotgun (WGS) entry which is preliminary data.</text>
</comment>
<evidence type="ECO:0000256" key="4">
    <source>
        <dbReference type="ARBA" id="ARBA00023136"/>
    </source>
</evidence>
<dbReference type="Pfam" id="PF20684">
    <property type="entry name" value="Fung_rhodopsin"/>
    <property type="match status" value="1"/>
</dbReference>
<accession>A0AAN9UG86</accession>
<keyword evidence="10" id="KW-1185">Reference proteome</keyword>
<evidence type="ECO:0000313" key="9">
    <source>
        <dbReference type="EMBL" id="KAK7746386.1"/>
    </source>
</evidence>
<evidence type="ECO:0000256" key="6">
    <source>
        <dbReference type="SAM" id="MobiDB-lite"/>
    </source>
</evidence>
<evidence type="ECO:0000256" key="1">
    <source>
        <dbReference type="ARBA" id="ARBA00004141"/>
    </source>
</evidence>
<dbReference type="Proteomes" id="UP001320245">
    <property type="component" value="Unassembled WGS sequence"/>
</dbReference>
<feature type="transmembrane region" description="Helical" evidence="7">
    <location>
        <begin position="86"/>
        <end position="108"/>
    </location>
</feature>
<dbReference type="PANTHER" id="PTHR33048:SF93">
    <property type="entry name" value="INTEGRAL MEMBRANE PROTEIN"/>
    <property type="match status" value="1"/>
</dbReference>
<feature type="transmembrane region" description="Helical" evidence="7">
    <location>
        <begin position="43"/>
        <end position="66"/>
    </location>
</feature>
<dbReference type="InterPro" id="IPR052337">
    <property type="entry name" value="SAT4-like"/>
</dbReference>
<evidence type="ECO:0000259" key="8">
    <source>
        <dbReference type="Pfam" id="PF20684"/>
    </source>
</evidence>
<keyword evidence="4 7" id="KW-0472">Membrane</keyword>
<feature type="region of interest" description="Disordered" evidence="6">
    <location>
        <begin position="304"/>
        <end position="324"/>
    </location>
</feature>
<evidence type="ECO:0000313" key="10">
    <source>
        <dbReference type="Proteomes" id="UP001320245"/>
    </source>
</evidence>
<evidence type="ECO:0000256" key="7">
    <source>
        <dbReference type="SAM" id="Phobius"/>
    </source>
</evidence>
<feature type="transmembrane region" description="Helical" evidence="7">
    <location>
        <begin position="198"/>
        <end position="220"/>
    </location>
</feature>
<feature type="transmembrane region" description="Helical" evidence="7">
    <location>
        <begin position="232"/>
        <end position="256"/>
    </location>
</feature>
<protein>
    <recommendedName>
        <fullName evidence="8">Rhodopsin domain-containing protein</fullName>
    </recommendedName>
</protein>
<feature type="compositionally biased region" description="Basic and acidic residues" evidence="6">
    <location>
        <begin position="344"/>
        <end position="366"/>
    </location>
</feature>
<name>A0AAN9UG86_9PEZI</name>
<feature type="transmembrane region" description="Helical" evidence="7">
    <location>
        <begin position="12"/>
        <end position="31"/>
    </location>
</feature>
<sequence length="373" mass="40902">MGGQATTVLPLMWAFVAIVFLFVGLRLYTRLHIVDQLGADDHIYTLSGIFLLFYVLFLQISAEYGFGQSITSLSADDAATAIKWEMVGQTFAILGMAIAKWSLGLFLLRIVIQKWYRVAIWSTMVSLLLVSILTAVMFWIQCLPPASIYDQRVKGKCIVKITPFSICLGAWCIFADFFFALLPWLFIWSLNMGRLEKVTIAGSMSLGIIAGACGVFRTMALQGFNSSNYTEATVSLIVWSAAELAITMVCTGIPVLRPLFSRWFLALRGPSNDMYDRYGEGRDGPVFTMHTIGGRVMKGSGRSARGFTDAPAGSGTQGPATKTQISTCNTYGSAEEFLGSVDSRSAEADQGHAIQVREDLKVEYDPKPSTAPF</sequence>
<keyword evidence="2 7" id="KW-0812">Transmembrane</keyword>
<evidence type="ECO:0000256" key="2">
    <source>
        <dbReference type="ARBA" id="ARBA00022692"/>
    </source>
</evidence>
<dbReference type="InterPro" id="IPR049326">
    <property type="entry name" value="Rhodopsin_dom_fungi"/>
</dbReference>
<keyword evidence="3 7" id="KW-1133">Transmembrane helix</keyword>
<evidence type="ECO:0000256" key="3">
    <source>
        <dbReference type="ARBA" id="ARBA00022989"/>
    </source>
</evidence>